<evidence type="ECO:0008006" key="7">
    <source>
        <dbReference type="Google" id="ProtNLM"/>
    </source>
</evidence>
<comment type="caution">
    <text evidence="5">The sequence shown here is derived from an EMBL/GenBank/DDBJ whole genome shotgun (WGS) entry which is preliminary data.</text>
</comment>
<accession>A0AAV8GCH9</accession>
<protein>
    <recommendedName>
        <fullName evidence="7">GRAS family transcription factor</fullName>
    </recommendedName>
</protein>
<keyword evidence="1" id="KW-0805">Transcription regulation</keyword>
<organism evidence="5 6">
    <name type="scientific">Rhynchospora pubera</name>
    <dbReference type="NCBI Taxonomy" id="906938"/>
    <lineage>
        <taxon>Eukaryota</taxon>
        <taxon>Viridiplantae</taxon>
        <taxon>Streptophyta</taxon>
        <taxon>Embryophyta</taxon>
        <taxon>Tracheophyta</taxon>
        <taxon>Spermatophyta</taxon>
        <taxon>Magnoliopsida</taxon>
        <taxon>Liliopsida</taxon>
        <taxon>Poales</taxon>
        <taxon>Cyperaceae</taxon>
        <taxon>Cyperoideae</taxon>
        <taxon>Rhynchosporeae</taxon>
        <taxon>Rhynchospora</taxon>
    </lineage>
</organism>
<gene>
    <name evidence="5" type="ORF">LUZ62_015949</name>
</gene>
<comment type="similarity">
    <text evidence="3">Belongs to the GRAS family.</text>
</comment>
<evidence type="ECO:0000256" key="3">
    <source>
        <dbReference type="PROSITE-ProRule" id="PRU01191"/>
    </source>
</evidence>
<comment type="caution">
    <text evidence="3">Lacks conserved residue(s) required for the propagation of feature annotation.</text>
</comment>
<dbReference type="PANTHER" id="PTHR31636">
    <property type="entry name" value="OSJNBA0084A10.13 PROTEIN-RELATED"/>
    <property type="match status" value="1"/>
</dbReference>
<dbReference type="InterPro" id="IPR005202">
    <property type="entry name" value="TF_GRAS"/>
</dbReference>
<evidence type="ECO:0000313" key="6">
    <source>
        <dbReference type="Proteomes" id="UP001140206"/>
    </source>
</evidence>
<feature type="region of interest" description="Leucine repeat II (LRII)" evidence="3">
    <location>
        <begin position="414"/>
        <end position="446"/>
    </location>
</feature>
<dbReference type="EMBL" id="JAMFTS010000001">
    <property type="protein sequence ID" value="KAJ4803383.1"/>
    <property type="molecule type" value="Genomic_DNA"/>
</dbReference>
<evidence type="ECO:0000313" key="5">
    <source>
        <dbReference type="EMBL" id="KAJ4803383.1"/>
    </source>
</evidence>
<feature type="region of interest" description="Disordered" evidence="4">
    <location>
        <begin position="228"/>
        <end position="248"/>
    </location>
</feature>
<feature type="region of interest" description="SAW" evidence="3">
    <location>
        <begin position="552"/>
        <end position="627"/>
    </location>
</feature>
<dbReference type="AlphaFoldDB" id="A0AAV8GCH9"/>
<feature type="region of interest" description="Leucine repeat I (LRI)" evidence="3">
    <location>
        <begin position="254"/>
        <end position="314"/>
    </location>
</feature>
<evidence type="ECO:0000256" key="4">
    <source>
        <dbReference type="SAM" id="MobiDB-lite"/>
    </source>
</evidence>
<feature type="region of interest" description="VHIID" evidence="3">
    <location>
        <begin position="333"/>
        <end position="398"/>
    </location>
</feature>
<keyword evidence="6" id="KW-1185">Reference proteome</keyword>
<dbReference type="PROSITE" id="PS50985">
    <property type="entry name" value="GRAS"/>
    <property type="match status" value="1"/>
</dbReference>
<evidence type="ECO:0000256" key="2">
    <source>
        <dbReference type="ARBA" id="ARBA00023163"/>
    </source>
</evidence>
<reference evidence="5" key="1">
    <citation type="submission" date="2022-08" db="EMBL/GenBank/DDBJ databases">
        <authorList>
            <person name="Marques A."/>
        </authorList>
    </citation>
    <scope>NUCLEOTIDE SEQUENCE</scope>
    <source>
        <strain evidence="5">RhyPub2mFocal</strain>
        <tissue evidence="5">Leaves</tissue>
    </source>
</reference>
<evidence type="ECO:0000256" key="1">
    <source>
        <dbReference type="ARBA" id="ARBA00023015"/>
    </source>
</evidence>
<dbReference type="Proteomes" id="UP001140206">
    <property type="component" value="Chromosome 1"/>
</dbReference>
<dbReference type="Pfam" id="PF03514">
    <property type="entry name" value="GRAS"/>
    <property type="match status" value="1"/>
</dbReference>
<keyword evidence="2" id="KW-0804">Transcription</keyword>
<name>A0AAV8GCH9_9POAL</name>
<proteinExistence type="inferred from homology"/>
<sequence length="631" mass="72233">MNEGSRTNLPKIIPEKDQNNNFALNSHEKSEIFSDPTLDYIRRYLLEEDIDGEIKECQEAALKDMEKHFYDILAEKYRPSEDNQLLSNQSKENPNFTCCISKDQVGPSFNESLKQPSSIENLFTTEFHKGVEEGMKFLPNLNQLSIDLQVSKLTVDPMKKYDGNFRLGEKKENGLLHNYKGKTSSNNADLDLLEGRNRKIPMVTCEETIRDAMFDKVLLNCRDNCEREETSSLDESTEPEANCRNKDESKEEHVNLRALLISCAEAISINDIKMGSELTEKIRKHASPIGDGIQRLACVFVLGLEARLAGTGSAMLRQFTTRRLSSNDTLKIYDMTVRTSPIFRVAIHFANKSILMATGATSKIHIVDFGIGFGFQWPSLIQDLAKMKDGPSRLRITGVDLPQPGFHPDERIKLTGKRLEDYARDFGVPFEYHGIASQWDSISIEDLNIRDDEVLVVNSMHTVVRLRDEILFGMNKSRNQLLNLIRAIQPKVFTHGVLNLAFSPYFFPRFRMNLLQYLRFYDMLDTFVSPNSKPRKLVEFELFGPHIINQIACEGTDLDTIPETYNQCHKRNLETGFEQLPVDPNVLKECCKIVRNGYNKGFFAGEDCNWFLQGWKGNIFYAASLWKPRLE</sequence>
<feature type="short sequence motif" description="VHIID" evidence="3">
    <location>
        <begin position="364"/>
        <end position="368"/>
    </location>
</feature>